<accession>A0A8J5IW22</accession>
<evidence type="ECO:0000259" key="6">
    <source>
        <dbReference type="PROSITE" id="PS50222"/>
    </source>
</evidence>
<feature type="domain" description="EF-hand" evidence="6">
    <location>
        <begin position="28"/>
        <end position="63"/>
    </location>
</feature>
<dbReference type="SMART" id="SM00054">
    <property type="entry name" value="EFh"/>
    <property type="match status" value="6"/>
</dbReference>
<evidence type="ECO:0000256" key="1">
    <source>
        <dbReference type="ARBA" id="ARBA00022723"/>
    </source>
</evidence>
<evidence type="ECO:0000313" key="8">
    <source>
        <dbReference type="Proteomes" id="UP000709295"/>
    </source>
</evidence>
<name>A0A8J5IW22_9STRA</name>
<dbReference type="Pfam" id="PF13499">
    <property type="entry name" value="EF-hand_7"/>
    <property type="match status" value="2"/>
</dbReference>
<evidence type="ECO:0000313" key="7">
    <source>
        <dbReference type="EMBL" id="KAG6975643.1"/>
    </source>
</evidence>
<dbReference type="InterPro" id="IPR018247">
    <property type="entry name" value="EF_Hand_1_Ca_BS"/>
</dbReference>
<dbReference type="Proteomes" id="UP000709295">
    <property type="component" value="Unassembled WGS sequence"/>
</dbReference>
<dbReference type="AlphaFoldDB" id="A0A8J5IW22"/>
<evidence type="ECO:0000256" key="4">
    <source>
        <dbReference type="SAM" id="Coils"/>
    </source>
</evidence>
<dbReference type="InterPro" id="IPR051581">
    <property type="entry name" value="Ca-bind"/>
</dbReference>
<feature type="domain" description="EF-hand" evidence="6">
    <location>
        <begin position="243"/>
        <end position="278"/>
    </location>
</feature>
<feature type="domain" description="EF-hand" evidence="6">
    <location>
        <begin position="124"/>
        <end position="159"/>
    </location>
</feature>
<keyword evidence="1" id="KW-0479">Metal-binding</keyword>
<reference evidence="7" key="1">
    <citation type="submission" date="2021-01" db="EMBL/GenBank/DDBJ databases">
        <title>Phytophthora aleatoria, a newly-described species from Pinus radiata is distinct from Phytophthora cactorum isolates based on comparative genomics.</title>
        <authorList>
            <person name="Mcdougal R."/>
            <person name="Panda P."/>
            <person name="Williams N."/>
            <person name="Studholme D.J."/>
        </authorList>
    </citation>
    <scope>NUCLEOTIDE SEQUENCE</scope>
    <source>
        <strain evidence="7">NZFS 4037</strain>
    </source>
</reference>
<dbReference type="GO" id="GO:0005509">
    <property type="term" value="F:calcium ion binding"/>
    <property type="evidence" value="ECO:0007669"/>
    <property type="project" value="InterPro"/>
</dbReference>
<gene>
    <name evidence="7" type="ORF">JG688_00002185</name>
</gene>
<comment type="caution">
    <text evidence="7">The sequence shown here is derived from an EMBL/GenBank/DDBJ whole genome shotgun (WGS) entry which is preliminary data.</text>
</comment>
<feature type="domain" description="EF-hand" evidence="6">
    <location>
        <begin position="197"/>
        <end position="232"/>
    </location>
</feature>
<dbReference type="PANTHER" id="PTHR34524:SF6">
    <property type="entry name" value="CALCYPHOSINE LIKE"/>
    <property type="match status" value="1"/>
</dbReference>
<dbReference type="PANTHER" id="PTHR34524">
    <property type="entry name" value="CALCYPHOSIN"/>
    <property type="match status" value="1"/>
</dbReference>
<evidence type="ECO:0000256" key="3">
    <source>
        <dbReference type="ARBA" id="ARBA00022837"/>
    </source>
</evidence>
<evidence type="ECO:0000256" key="5">
    <source>
        <dbReference type="SAM" id="MobiDB-lite"/>
    </source>
</evidence>
<feature type="compositionally biased region" description="Basic residues" evidence="5">
    <location>
        <begin position="433"/>
        <end position="446"/>
    </location>
</feature>
<keyword evidence="4" id="KW-0175">Coiled coil</keyword>
<feature type="region of interest" description="Disordered" evidence="5">
    <location>
        <begin position="422"/>
        <end position="447"/>
    </location>
</feature>
<dbReference type="InterPro" id="IPR002048">
    <property type="entry name" value="EF_hand_dom"/>
</dbReference>
<evidence type="ECO:0000256" key="2">
    <source>
        <dbReference type="ARBA" id="ARBA00022737"/>
    </source>
</evidence>
<feature type="domain" description="EF-hand" evidence="6">
    <location>
        <begin position="161"/>
        <end position="196"/>
    </location>
</feature>
<feature type="coiled-coil region" evidence="4">
    <location>
        <begin position="594"/>
        <end position="628"/>
    </location>
</feature>
<organism evidence="7 8">
    <name type="scientific">Phytophthora aleatoria</name>
    <dbReference type="NCBI Taxonomy" id="2496075"/>
    <lineage>
        <taxon>Eukaryota</taxon>
        <taxon>Sar</taxon>
        <taxon>Stramenopiles</taxon>
        <taxon>Oomycota</taxon>
        <taxon>Peronosporomycetes</taxon>
        <taxon>Peronosporales</taxon>
        <taxon>Peronosporaceae</taxon>
        <taxon>Phytophthora</taxon>
    </lineage>
</organism>
<keyword evidence="2" id="KW-0677">Repeat</keyword>
<dbReference type="EMBL" id="JAENGY010000055">
    <property type="protein sequence ID" value="KAG6975643.1"/>
    <property type="molecule type" value="Genomic_DNA"/>
</dbReference>
<dbReference type="PROSITE" id="PS00018">
    <property type="entry name" value="EF_HAND_1"/>
    <property type="match status" value="3"/>
</dbReference>
<feature type="domain" description="EF-hand" evidence="6">
    <location>
        <begin position="64"/>
        <end position="99"/>
    </location>
</feature>
<sequence>MSDSRVDAMETKLREMFEVRSGYRDEQSQAALLAKHFRSFDRDSSGIVDFDEFARAMLSLNFVGVQAETEALFDRYDADLDGVLSYAEFAQVVTGCSGRVLLNGRVRSLLERVRESILEAGGKNGIRTLGVILRRMDQNGNGVIDFEEFCDGIAHLGVSDADPEELERTFRCFDRDQSGKITIDELMRGLRGSMHKRRILLVKKAFALLDTSGDGKATVEEIERLYDASQHPEVLAGRMKPRDAMLEMMSVFEQSDSRGDGVITWHEFLEYYKDLSVGITNDDEFELMIRNAWHLSGGVGWSANSSCRRVLATFCDGSQRVLEIENDLGIAASNTRRMMEKLKAQGYRDIDFSMIDKAQGGTEAGVETMDTSPNFIEKMECVILASRNDATKAMLNAVMRQDVWFRRRGDVHFDKHWDVEDVPESSASPQMLGKRKPPQSKPPTKRYRVDKAPANEFMDDTSLSEEEVLLDSDTELQSIEILESEDEDIEGDDNESVAMEYTINEESEEEEGTTENADKVTNLCLLKPQDPGQLKAIETWIHDVNTLIDTTVSKYLVEAKQLEICGVHRDLKEKKVNWSMAVHYDDETCWIGDLASHESEITLLEKELQKKKNDLNVLECKRADLFLELLLDISKDLKDDYHFNCGGSGHVDSINYPDVLTEAAAFAAAHDRKDLLKILLASSDDKMIEEVLLQAASDAKPALVTLLLGKCDPAAYAGVFTKAASQGVLRLVQILLEK</sequence>
<proteinExistence type="predicted"/>
<keyword evidence="8" id="KW-1185">Reference proteome</keyword>
<dbReference type="Pfam" id="PF00036">
    <property type="entry name" value="EF-hand_1"/>
    <property type="match status" value="1"/>
</dbReference>
<dbReference type="PROSITE" id="PS50222">
    <property type="entry name" value="EF_HAND_2"/>
    <property type="match status" value="6"/>
</dbReference>
<dbReference type="Pfam" id="PF13202">
    <property type="entry name" value="EF-hand_5"/>
    <property type="match status" value="1"/>
</dbReference>
<protein>
    <recommendedName>
        <fullName evidence="6">EF-hand domain-containing protein</fullName>
    </recommendedName>
</protein>
<keyword evidence="3" id="KW-0106">Calcium</keyword>